<keyword evidence="1" id="KW-0732">Signal</keyword>
<dbReference type="EMBL" id="MAVT02000790">
    <property type="protein sequence ID" value="POS73487.1"/>
    <property type="molecule type" value="Genomic_DNA"/>
</dbReference>
<evidence type="ECO:0000313" key="3">
    <source>
        <dbReference type="Proteomes" id="UP000094444"/>
    </source>
</evidence>
<comment type="caution">
    <text evidence="2">The sequence shown here is derived from an EMBL/GenBank/DDBJ whole genome shotgun (WGS) entry which is preliminary data.</text>
</comment>
<sequence>MHPHTWIFLPLAFLIHPASSQWPSCDPSCKSCGLICDQGCESPLNLTECTAKCLYCRRESSSCGWVQLTPPSGSDDEFCEQCYGSCWCKIGAMCYDDYTPPTTTGGHGAAATANLSPTGLRYHRIF</sequence>
<name>A0A2P5HTA2_DIAHE</name>
<dbReference type="Proteomes" id="UP000094444">
    <property type="component" value="Unassembled WGS sequence"/>
</dbReference>
<evidence type="ECO:0000313" key="2">
    <source>
        <dbReference type="EMBL" id="POS73487.1"/>
    </source>
</evidence>
<organism evidence="2 3">
    <name type="scientific">Diaporthe helianthi</name>
    <dbReference type="NCBI Taxonomy" id="158607"/>
    <lineage>
        <taxon>Eukaryota</taxon>
        <taxon>Fungi</taxon>
        <taxon>Dikarya</taxon>
        <taxon>Ascomycota</taxon>
        <taxon>Pezizomycotina</taxon>
        <taxon>Sordariomycetes</taxon>
        <taxon>Sordariomycetidae</taxon>
        <taxon>Diaporthales</taxon>
        <taxon>Diaporthaceae</taxon>
        <taxon>Diaporthe</taxon>
    </lineage>
</organism>
<dbReference type="AlphaFoldDB" id="A0A2P5HTA2"/>
<accession>A0A2P5HTA2</accession>
<evidence type="ECO:0000256" key="1">
    <source>
        <dbReference type="SAM" id="SignalP"/>
    </source>
</evidence>
<protein>
    <submittedName>
        <fullName evidence="2">Uncharacterized protein</fullName>
    </submittedName>
</protein>
<feature type="chain" id="PRO_5015176394" evidence="1">
    <location>
        <begin position="21"/>
        <end position="126"/>
    </location>
</feature>
<dbReference type="InParanoid" id="A0A2P5HTA2"/>
<gene>
    <name evidence="2" type="ORF">DHEL01_v208122</name>
</gene>
<proteinExistence type="predicted"/>
<keyword evidence="3" id="KW-1185">Reference proteome</keyword>
<dbReference type="OrthoDB" id="4719020at2759"/>
<reference evidence="2" key="1">
    <citation type="submission" date="2017-09" db="EMBL/GenBank/DDBJ databases">
        <title>Polyketide synthases of a Diaporthe helianthi virulent isolate.</title>
        <authorList>
            <person name="Baroncelli R."/>
        </authorList>
    </citation>
    <scope>NUCLEOTIDE SEQUENCE [LARGE SCALE GENOMIC DNA]</scope>
    <source>
        <strain evidence="2">7/96</strain>
    </source>
</reference>
<feature type="signal peptide" evidence="1">
    <location>
        <begin position="1"/>
        <end position="20"/>
    </location>
</feature>